<protein>
    <submittedName>
        <fullName evidence="1">Uncharacterized protein</fullName>
    </submittedName>
</protein>
<name>A0ABT6X887_9BURK</name>
<evidence type="ECO:0000313" key="2">
    <source>
        <dbReference type="Proteomes" id="UP001431902"/>
    </source>
</evidence>
<keyword evidence="2" id="KW-1185">Reference proteome</keyword>
<comment type="caution">
    <text evidence="1">The sequence shown here is derived from an EMBL/GenBank/DDBJ whole genome shotgun (WGS) entry which is preliminary data.</text>
</comment>
<dbReference type="RefSeq" id="WP_283224712.1">
    <property type="nucleotide sequence ID" value="NZ_JASGBH010000007.1"/>
</dbReference>
<dbReference type="Proteomes" id="UP001431902">
    <property type="component" value="Unassembled WGS sequence"/>
</dbReference>
<reference evidence="1" key="1">
    <citation type="submission" date="2023-05" db="EMBL/GenBank/DDBJ databases">
        <title>Limnohabitans sp. strain HM2-2 Genome sequencing and assembly.</title>
        <authorList>
            <person name="Jung Y."/>
        </authorList>
    </citation>
    <scope>NUCLEOTIDE SEQUENCE</scope>
    <source>
        <strain evidence="1">HM2-2</strain>
    </source>
</reference>
<evidence type="ECO:0000313" key="1">
    <source>
        <dbReference type="EMBL" id="MDI9234338.1"/>
    </source>
</evidence>
<accession>A0ABT6X887</accession>
<dbReference type="EMBL" id="JASGBH010000007">
    <property type="protein sequence ID" value="MDI9234338.1"/>
    <property type="molecule type" value="Genomic_DNA"/>
</dbReference>
<organism evidence="1 2">
    <name type="scientific">Limnohabitans lacus</name>
    <dbReference type="NCBI Taxonomy" id="3045173"/>
    <lineage>
        <taxon>Bacteria</taxon>
        <taxon>Pseudomonadati</taxon>
        <taxon>Pseudomonadota</taxon>
        <taxon>Betaproteobacteria</taxon>
        <taxon>Burkholderiales</taxon>
        <taxon>Comamonadaceae</taxon>
        <taxon>Limnohabitans</taxon>
    </lineage>
</organism>
<gene>
    <name evidence="1" type="ORF">QLQ16_10865</name>
</gene>
<proteinExistence type="predicted"/>
<sequence>MKNKAMLEGKELGAAITSAMEKKKVGPTVLAAAFGIKPPSVSDWKTRGCVKKNHLPKLIAYFSDVVGPEHWGLNSAENVFAVQPSAQQENLSHKLIPPVNNYKVALDTLAAGLSDLDMQGRERIAPMFESFARSPGPVSIQDILAVLRLNRKSDEDLTLAA</sequence>